<dbReference type="SUPFAM" id="SSF141371">
    <property type="entry name" value="PilZ domain-like"/>
    <property type="match status" value="1"/>
</dbReference>
<dbReference type="STRING" id="207559.Dde_0203"/>
<proteinExistence type="predicted"/>
<protein>
    <submittedName>
        <fullName evidence="2">Type IV pilus assembly PilZ</fullName>
    </submittedName>
</protein>
<keyword evidence="3" id="KW-1185">Reference proteome</keyword>
<dbReference type="Gene3D" id="2.40.10.220">
    <property type="entry name" value="predicted glycosyltransferase like domains"/>
    <property type="match status" value="1"/>
</dbReference>
<evidence type="ECO:0000313" key="2">
    <source>
        <dbReference type="EMBL" id="ABB37004.1"/>
    </source>
</evidence>
<evidence type="ECO:0000313" key="3">
    <source>
        <dbReference type="Proteomes" id="UP000002710"/>
    </source>
</evidence>
<sequence length="134" mass="15033">MTHQEEKRRFTRLPKGFSIEASILQFPFSSQRRVTSNCADIGGGGVSFESPARFEPGDKLQLKVHIPTLNKYSPGFFKVYENDAEQYLQAIGEVAWVDRNGAGYTTGVKFIDIDPDVCKALCGLVEKTLRDQEK</sequence>
<accession>Q316Z2</accession>
<dbReference type="EMBL" id="CP000112">
    <property type="protein sequence ID" value="ABB37004.1"/>
    <property type="molecule type" value="Genomic_DNA"/>
</dbReference>
<dbReference type="Pfam" id="PF07238">
    <property type="entry name" value="PilZ"/>
    <property type="match status" value="1"/>
</dbReference>
<evidence type="ECO:0000259" key="1">
    <source>
        <dbReference type="Pfam" id="PF07238"/>
    </source>
</evidence>
<dbReference type="KEGG" id="dde:Dde_0203"/>
<dbReference type="AlphaFoldDB" id="Q316Z2"/>
<gene>
    <name evidence="2" type="ordered locus">Dde_0203</name>
</gene>
<dbReference type="RefSeq" id="WP_011366358.1">
    <property type="nucleotide sequence ID" value="NC_007519.1"/>
</dbReference>
<dbReference type="HOGENOM" id="CLU_1892806_0_0_7"/>
<feature type="domain" description="PilZ" evidence="1">
    <location>
        <begin position="6"/>
        <end position="121"/>
    </location>
</feature>
<dbReference type="Proteomes" id="UP000002710">
    <property type="component" value="Chromosome"/>
</dbReference>
<name>Q316Z2_OLEA2</name>
<dbReference type="GO" id="GO:0035438">
    <property type="term" value="F:cyclic-di-GMP binding"/>
    <property type="evidence" value="ECO:0007669"/>
    <property type="project" value="InterPro"/>
</dbReference>
<reference evidence="2 3" key="1">
    <citation type="journal article" date="2011" name="J. Bacteriol.">
        <title>Complete genome sequence and updated annotation of Desulfovibrio alaskensis G20.</title>
        <authorList>
            <person name="Hauser L.J."/>
            <person name="Land M.L."/>
            <person name="Brown S.D."/>
            <person name="Larimer F."/>
            <person name="Keller K.L."/>
            <person name="Rapp-Giles B.J."/>
            <person name="Price M.N."/>
            <person name="Lin M."/>
            <person name="Bruce D.C."/>
            <person name="Detter J.C."/>
            <person name="Tapia R."/>
            <person name="Han C.S."/>
            <person name="Goodwin L.A."/>
            <person name="Cheng J.F."/>
            <person name="Pitluck S."/>
            <person name="Copeland A."/>
            <person name="Lucas S."/>
            <person name="Nolan M."/>
            <person name="Lapidus A.L."/>
            <person name="Palumbo A.V."/>
            <person name="Wall J.D."/>
        </authorList>
    </citation>
    <scope>NUCLEOTIDE SEQUENCE [LARGE SCALE GENOMIC DNA]</scope>
    <source>
        <strain evidence="3">ATCC BAA 1058 / DSM 17464 / G20</strain>
    </source>
</reference>
<dbReference type="InterPro" id="IPR009875">
    <property type="entry name" value="PilZ_domain"/>
</dbReference>
<dbReference type="eggNOG" id="ENOG5033GSS">
    <property type="taxonomic scope" value="Bacteria"/>
</dbReference>
<organism evidence="2 3">
    <name type="scientific">Oleidesulfovibrio alaskensis (strain ATCC BAA-1058 / DSM 17464 / G20)</name>
    <name type="common">Desulfovibrio alaskensis</name>
    <dbReference type="NCBI Taxonomy" id="207559"/>
    <lineage>
        <taxon>Bacteria</taxon>
        <taxon>Pseudomonadati</taxon>
        <taxon>Thermodesulfobacteriota</taxon>
        <taxon>Desulfovibrionia</taxon>
        <taxon>Desulfovibrionales</taxon>
        <taxon>Desulfovibrionaceae</taxon>
        <taxon>Oleidesulfovibrio</taxon>
    </lineage>
</organism>